<comment type="caution">
    <text evidence="6">The sequence shown here is derived from an EMBL/GenBank/DDBJ whole genome shotgun (WGS) entry which is preliminary data.</text>
</comment>
<keyword evidence="7" id="KW-1185">Reference proteome</keyword>
<dbReference type="Proteomes" id="UP000700596">
    <property type="component" value="Unassembled WGS sequence"/>
</dbReference>
<name>A0A9P9E4C4_9PLEO</name>
<evidence type="ECO:0000256" key="2">
    <source>
        <dbReference type="ARBA" id="ARBA00022692"/>
    </source>
</evidence>
<dbReference type="GO" id="GO:0016765">
    <property type="term" value="F:transferase activity, transferring alkyl or aryl (other than methyl) groups"/>
    <property type="evidence" value="ECO:0007669"/>
    <property type="project" value="InterPro"/>
</dbReference>
<dbReference type="AlphaFoldDB" id="A0A9P9E4C4"/>
<sequence>MLLQSAKLLSQTSTSPNPTIHTITTHLSALPTLLKTLYLFTANDFTTFAIPTTLFALFASLSGPLLTTNPSPSLLPILSRLPAALLIVWANLLIFNISNQRTPTAVAEDKINKPHRPLPSGRISTESSRRLLLCVIPLVLALGWALQCWQETLLLFTATWMYNDLQGCDEDWVLRNALIALGYGLYSSAALRVVVGRGESVTGMGIQWVGIVTAVMFVTQHICDIKDVEGDRIRGRRSAPIVLGDEMVRWSVAAPVVVCSVLCPAFFGLGVRASLITLGMGALVAGRTVVWRDLKSDKLTWKLWAAWTVGLFALPLVSNHEVLGRLWGELLGLFCAGSECTTSLNVVAVSGVTLAVEGRRLYGQIVCGEVTGNVSVPTIIVDGVS</sequence>
<reference evidence="6" key="1">
    <citation type="journal article" date="2021" name="Nat. Commun.">
        <title>Genetic determinants of endophytism in the Arabidopsis root mycobiome.</title>
        <authorList>
            <person name="Mesny F."/>
            <person name="Miyauchi S."/>
            <person name="Thiergart T."/>
            <person name="Pickel B."/>
            <person name="Atanasova L."/>
            <person name="Karlsson M."/>
            <person name="Huettel B."/>
            <person name="Barry K.W."/>
            <person name="Haridas S."/>
            <person name="Chen C."/>
            <person name="Bauer D."/>
            <person name="Andreopoulos W."/>
            <person name="Pangilinan J."/>
            <person name="LaButti K."/>
            <person name="Riley R."/>
            <person name="Lipzen A."/>
            <person name="Clum A."/>
            <person name="Drula E."/>
            <person name="Henrissat B."/>
            <person name="Kohler A."/>
            <person name="Grigoriev I.V."/>
            <person name="Martin F.M."/>
            <person name="Hacquard S."/>
        </authorList>
    </citation>
    <scope>NUCLEOTIDE SEQUENCE</scope>
    <source>
        <strain evidence="6">MPI-CAGE-CH-0243</strain>
    </source>
</reference>
<dbReference type="EMBL" id="JAGMWT010000004">
    <property type="protein sequence ID" value="KAH7130476.1"/>
    <property type="molecule type" value="Genomic_DNA"/>
</dbReference>
<feature type="transmembrane region" description="Helical" evidence="5">
    <location>
        <begin position="37"/>
        <end position="61"/>
    </location>
</feature>
<dbReference type="CDD" id="cd13965">
    <property type="entry name" value="PT_UbiA_3"/>
    <property type="match status" value="1"/>
</dbReference>
<evidence type="ECO:0000256" key="1">
    <source>
        <dbReference type="ARBA" id="ARBA00004141"/>
    </source>
</evidence>
<feature type="transmembrane region" description="Helical" evidence="5">
    <location>
        <begin position="73"/>
        <end position="95"/>
    </location>
</feature>
<evidence type="ECO:0000256" key="5">
    <source>
        <dbReference type="SAM" id="Phobius"/>
    </source>
</evidence>
<comment type="subcellular location">
    <subcellularLocation>
        <location evidence="1">Membrane</location>
        <topology evidence="1">Multi-pass membrane protein</topology>
    </subcellularLocation>
</comment>
<keyword evidence="3 5" id="KW-1133">Transmembrane helix</keyword>
<keyword evidence="4 5" id="KW-0472">Membrane</keyword>
<evidence type="ECO:0000256" key="4">
    <source>
        <dbReference type="ARBA" id="ARBA00023136"/>
    </source>
</evidence>
<proteinExistence type="predicted"/>
<dbReference type="OrthoDB" id="434972at2759"/>
<evidence type="ECO:0000313" key="7">
    <source>
        <dbReference type="Proteomes" id="UP000700596"/>
    </source>
</evidence>
<dbReference type="PANTHER" id="PTHR42723">
    <property type="entry name" value="CHLOROPHYLL SYNTHASE"/>
    <property type="match status" value="1"/>
</dbReference>
<dbReference type="PANTHER" id="PTHR42723:SF1">
    <property type="entry name" value="CHLOROPHYLL SYNTHASE, CHLOROPLASTIC"/>
    <property type="match status" value="1"/>
</dbReference>
<feature type="transmembrane region" description="Helical" evidence="5">
    <location>
        <begin position="247"/>
        <end position="267"/>
    </location>
</feature>
<dbReference type="Pfam" id="PF01040">
    <property type="entry name" value="UbiA"/>
    <property type="match status" value="1"/>
</dbReference>
<evidence type="ECO:0000256" key="3">
    <source>
        <dbReference type="ARBA" id="ARBA00022989"/>
    </source>
</evidence>
<protein>
    <submittedName>
        <fullName evidence="6">UbiA prenyltransferase family-domain-containing protein</fullName>
    </submittedName>
</protein>
<dbReference type="GO" id="GO:0016020">
    <property type="term" value="C:membrane"/>
    <property type="evidence" value="ECO:0007669"/>
    <property type="project" value="UniProtKB-SubCell"/>
</dbReference>
<evidence type="ECO:0000313" key="6">
    <source>
        <dbReference type="EMBL" id="KAH7130476.1"/>
    </source>
</evidence>
<feature type="transmembrane region" description="Helical" evidence="5">
    <location>
        <begin position="131"/>
        <end position="152"/>
    </location>
</feature>
<keyword evidence="2 5" id="KW-0812">Transmembrane</keyword>
<dbReference type="InterPro" id="IPR050475">
    <property type="entry name" value="Prenyltransferase_related"/>
</dbReference>
<organism evidence="6 7">
    <name type="scientific">Dendryphion nanum</name>
    <dbReference type="NCBI Taxonomy" id="256645"/>
    <lineage>
        <taxon>Eukaryota</taxon>
        <taxon>Fungi</taxon>
        <taxon>Dikarya</taxon>
        <taxon>Ascomycota</taxon>
        <taxon>Pezizomycotina</taxon>
        <taxon>Dothideomycetes</taxon>
        <taxon>Pleosporomycetidae</taxon>
        <taxon>Pleosporales</taxon>
        <taxon>Torulaceae</taxon>
        <taxon>Dendryphion</taxon>
    </lineage>
</organism>
<feature type="transmembrane region" description="Helical" evidence="5">
    <location>
        <begin position="172"/>
        <end position="195"/>
    </location>
</feature>
<dbReference type="InterPro" id="IPR000537">
    <property type="entry name" value="UbiA_prenyltransferase"/>
</dbReference>
<gene>
    <name evidence="6" type="ORF">B0J11DRAFT_602821</name>
</gene>
<accession>A0A9P9E4C4</accession>